<reference evidence="2 3" key="1">
    <citation type="journal article" date="2022" name="Genome Biol. Evol.">
        <title>Host diet, physiology and behaviors set the stage for Lachnospiraceae cladogenesis.</title>
        <authorList>
            <person name="Vera-Ponce De Leon A."/>
            <person name="Schneider M."/>
            <person name="Jahnes B.C."/>
            <person name="Sadowski V."/>
            <person name="Camuy-Velez L.A."/>
            <person name="Duan J."/>
            <person name="Sabree Z.L."/>
        </authorList>
    </citation>
    <scope>NUCLEOTIDE SEQUENCE [LARGE SCALE GENOMIC DNA]</scope>
    <source>
        <strain evidence="2 3">PAL113</strain>
    </source>
</reference>
<evidence type="ECO:0000313" key="3">
    <source>
        <dbReference type="Proteomes" id="UP001523566"/>
    </source>
</evidence>
<evidence type="ECO:0008006" key="4">
    <source>
        <dbReference type="Google" id="ProtNLM"/>
    </source>
</evidence>
<keyword evidence="1" id="KW-0472">Membrane</keyword>
<proteinExistence type="predicted"/>
<dbReference type="RefSeq" id="WP_262066856.1">
    <property type="nucleotide sequence ID" value="NZ_JAMXOD010000017.1"/>
</dbReference>
<evidence type="ECO:0000313" key="2">
    <source>
        <dbReference type="EMBL" id="MCP1103071.1"/>
    </source>
</evidence>
<keyword evidence="3" id="KW-1185">Reference proteome</keyword>
<sequence length="130" mass="14781">MSVRWIKRKKQFACFMVVLVFELCAIIIKSFSYYGIWLYVLLALIFGIIASVGTIVVVWCLDKVLDKLFKIDFVKFYIATIRIVMFISVLGMLPIIILSKVDGDMVIAIGVTTGTYVGMNLVSEKRENKL</sequence>
<gene>
    <name evidence="2" type="ORF">NK125_11645</name>
</gene>
<dbReference type="Proteomes" id="UP001523566">
    <property type="component" value="Unassembled WGS sequence"/>
</dbReference>
<feature type="transmembrane region" description="Helical" evidence="1">
    <location>
        <begin position="105"/>
        <end position="122"/>
    </location>
</feature>
<dbReference type="EMBL" id="JAMZFW010000017">
    <property type="protein sequence ID" value="MCP1103071.1"/>
    <property type="molecule type" value="Genomic_DNA"/>
</dbReference>
<feature type="transmembrane region" description="Helical" evidence="1">
    <location>
        <begin position="73"/>
        <end position="99"/>
    </location>
</feature>
<organism evidence="2 3">
    <name type="scientific">Aequitasia blattaphilus</name>
    <dbReference type="NCBI Taxonomy" id="2949332"/>
    <lineage>
        <taxon>Bacteria</taxon>
        <taxon>Bacillati</taxon>
        <taxon>Bacillota</taxon>
        <taxon>Clostridia</taxon>
        <taxon>Lachnospirales</taxon>
        <taxon>Lachnospiraceae</taxon>
        <taxon>Aequitasia</taxon>
    </lineage>
</organism>
<evidence type="ECO:0000256" key="1">
    <source>
        <dbReference type="SAM" id="Phobius"/>
    </source>
</evidence>
<comment type="caution">
    <text evidence="2">The sequence shown here is derived from an EMBL/GenBank/DDBJ whole genome shotgun (WGS) entry which is preliminary data.</text>
</comment>
<name>A0ABT1EE03_9FIRM</name>
<accession>A0ABT1EE03</accession>
<feature type="transmembrane region" description="Helical" evidence="1">
    <location>
        <begin position="37"/>
        <end position="61"/>
    </location>
</feature>
<protein>
    <recommendedName>
        <fullName evidence="4">ATP synthase subunit I</fullName>
    </recommendedName>
</protein>
<feature type="transmembrane region" description="Helical" evidence="1">
    <location>
        <begin position="12"/>
        <end position="31"/>
    </location>
</feature>
<keyword evidence="1" id="KW-0812">Transmembrane</keyword>
<keyword evidence="1" id="KW-1133">Transmembrane helix</keyword>